<evidence type="ECO:0000256" key="1">
    <source>
        <dbReference type="SAM" id="Coils"/>
    </source>
</evidence>
<evidence type="ECO:0000313" key="2">
    <source>
        <dbReference type="EMBL" id="CAE7917521.1"/>
    </source>
</evidence>
<evidence type="ECO:0000313" key="3">
    <source>
        <dbReference type="Proteomes" id="UP000601435"/>
    </source>
</evidence>
<dbReference type="Proteomes" id="UP000601435">
    <property type="component" value="Unassembled WGS sequence"/>
</dbReference>
<gene>
    <name evidence="2" type="primary">GIP</name>
    <name evidence="2" type="ORF">SNEC2469_LOCUS31466</name>
</gene>
<dbReference type="AlphaFoldDB" id="A0A813BQA8"/>
<reference evidence="2" key="1">
    <citation type="submission" date="2021-02" db="EMBL/GenBank/DDBJ databases">
        <authorList>
            <person name="Dougan E. K."/>
            <person name="Rhodes N."/>
            <person name="Thang M."/>
            <person name="Chan C."/>
        </authorList>
    </citation>
    <scope>NUCLEOTIDE SEQUENCE</scope>
</reference>
<accession>A0A813BQA8</accession>
<keyword evidence="1" id="KW-0175">Coiled coil</keyword>
<protein>
    <submittedName>
        <fullName evidence="2">GIP protein</fullName>
    </submittedName>
</protein>
<dbReference type="OrthoDB" id="10265540at2759"/>
<keyword evidence="3" id="KW-1185">Reference proteome</keyword>
<organism evidence="2 3">
    <name type="scientific">Symbiodinium necroappetens</name>
    <dbReference type="NCBI Taxonomy" id="1628268"/>
    <lineage>
        <taxon>Eukaryota</taxon>
        <taxon>Sar</taxon>
        <taxon>Alveolata</taxon>
        <taxon>Dinophyceae</taxon>
        <taxon>Suessiales</taxon>
        <taxon>Symbiodiniaceae</taxon>
        <taxon>Symbiodinium</taxon>
    </lineage>
</organism>
<feature type="coiled-coil region" evidence="1">
    <location>
        <begin position="115"/>
        <end position="160"/>
    </location>
</feature>
<sequence length="221" mass="24953">MWPSPLPSPARSVNGDEVVTTAVNNPLAQQGMKWLSKLGEFVQRKVSQQSRPGEQTTVVQETVWTPTRGSRRETEPLFDRSQAHRLQEMALAAPQLYGSVQRASGGSESSRSFTKEQLENEVKKQVDRALEQQRGVTEENERLKLEVERLKAEAATNKMSSTVILRDFLDTVVSKGVQVEEMFRDMIVAAIQLDFGVQIKGLEMIGLWAFMGYLKEIHLDY</sequence>
<dbReference type="EMBL" id="CAJNJA010076328">
    <property type="protein sequence ID" value="CAE7917521.1"/>
    <property type="molecule type" value="Genomic_DNA"/>
</dbReference>
<proteinExistence type="predicted"/>
<comment type="caution">
    <text evidence="2">The sequence shown here is derived from an EMBL/GenBank/DDBJ whole genome shotgun (WGS) entry which is preliminary data.</text>
</comment>
<name>A0A813BQA8_9DINO</name>